<keyword evidence="3" id="KW-1185">Reference proteome</keyword>
<evidence type="ECO:0000256" key="1">
    <source>
        <dbReference type="SAM" id="Phobius"/>
    </source>
</evidence>
<feature type="transmembrane region" description="Helical" evidence="1">
    <location>
        <begin position="29"/>
        <end position="47"/>
    </location>
</feature>
<keyword evidence="1" id="KW-0812">Transmembrane</keyword>
<dbReference type="EMBL" id="JAIWYP010000037">
    <property type="protein sequence ID" value="KAH3691400.1"/>
    <property type="molecule type" value="Genomic_DNA"/>
</dbReference>
<proteinExistence type="predicted"/>
<keyword evidence="1" id="KW-1133">Transmembrane helix</keyword>
<dbReference type="Proteomes" id="UP000828390">
    <property type="component" value="Unassembled WGS sequence"/>
</dbReference>
<sequence>MSVRVLEVTAGAALEVAINSESQNVYRSLIDGAGVVVVLKGLLYYIIKEKANRAGERIYY</sequence>
<evidence type="ECO:0000313" key="3">
    <source>
        <dbReference type="Proteomes" id="UP000828390"/>
    </source>
</evidence>
<protein>
    <submittedName>
        <fullName evidence="2">Uncharacterized protein</fullName>
    </submittedName>
</protein>
<gene>
    <name evidence="2" type="ORF">DPMN_194034</name>
</gene>
<dbReference type="AlphaFoldDB" id="A0A9D3Y3Q9"/>
<keyword evidence="1" id="KW-0472">Membrane</keyword>
<organism evidence="2 3">
    <name type="scientific">Dreissena polymorpha</name>
    <name type="common">Zebra mussel</name>
    <name type="synonym">Mytilus polymorpha</name>
    <dbReference type="NCBI Taxonomy" id="45954"/>
    <lineage>
        <taxon>Eukaryota</taxon>
        <taxon>Metazoa</taxon>
        <taxon>Spiralia</taxon>
        <taxon>Lophotrochozoa</taxon>
        <taxon>Mollusca</taxon>
        <taxon>Bivalvia</taxon>
        <taxon>Autobranchia</taxon>
        <taxon>Heteroconchia</taxon>
        <taxon>Euheterodonta</taxon>
        <taxon>Imparidentia</taxon>
        <taxon>Neoheterodontei</taxon>
        <taxon>Myida</taxon>
        <taxon>Dreissenoidea</taxon>
        <taxon>Dreissenidae</taxon>
        <taxon>Dreissena</taxon>
    </lineage>
</organism>
<comment type="caution">
    <text evidence="2">The sequence shown here is derived from an EMBL/GenBank/DDBJ whole genome shotgun (WGS) entry which is preliminary data.</text>
</comment>
<reference evidence="2" key="1">
    <citation type="journal article" date="2019" name="bioRxiv">
        <title>The Genome of the Zebra Mussel, Dreissena polymorpha: A Resource for Invasive Species Research.</title>
        <authorList>
            <person name="McCartney M.A."/>
            <person name="Auch B."/>
            <person name="Kono T."/>
            <person name="Mallez S."/>
            <person name="Zhang Y."/>
            <person name="Obille A."/>
            <person name="Becker A."/>
            <person name="Abrahante J.E."/>
            <person name="Garbe J."/>
            <person name="Badalamenti J.P."/>
            <person name="Herman A."/>
            <person name="Mangelson H."/>
            <person name="Liachko I."/>
            <person name="Sullivan S."/>
            <person name="Sone E.D."/>
            <person name="Koren S."/>
            <person name="Silverstein K.A.T."/>
            <person name="Beckman K.B."/>
            <person name="Gohl D.M."/>
        </authorList>
    </citation>
    <scope>NUCLEOTIDE SEQUENCE</scope>
    <source>
        <strain evidence="2">Duluth1</strain>
        <tissue evidence="2">Whole animal</tissue>
    </source>
</reference>
<reference evidence="2" key="2">
    <citation type="submission" date="2020-11" db="EMBL/GenBank/DDBJ databases">
        <authorList>
            <person name="McCartney M.A."/>
            <person name="Auch B."/>
            <person name="Kono T."/>
            <person name="Mallez S."/>
            <person name="Becker A."/>
            <person name="Gohl D.M."/>
            <person name="Silverstein K.A.T."/>
            <person name="Koren S."/>
            <person name="Bechman K.B."/>
            <person name="Herman A."/>
            <person name="Abrahante J.E."/>
            <person name="Garbe J."/>
        </authorList>
    </citation>
    <scope>NUCLEOTIDE SEQUENCE</scope>
    <source>
        <strain evidence="2">Duluth1</strain>
        <tissue evidence="2">Whole animal</tissue>
    </source>
</reference>
<evidence type="ECO:0000313" key="2">
    <source>
        <dbReference type="EMBL" id="KAH3691400.1"/>
    </source>
</evidence>
<name>A0A9D3Y3Q9_DREPO</name>
<accession>A0A9D3Y3Q9</accession>